<dbReference type="InterPro" id="IPR018957">
    <property type="entry name" value="Znf_C3HC4_RING-type"/>
</dbReference>
<keyword evidence="2 4" id="KW-0863">Zinc-finger</keyword>
<name>A0A9Q1GYG9_HOLLE</name>
<protein>
    <submittedName>
        <fullName evidence="7">E3 ubiquitin-protein ligase TRIM33</fullName>
    </submittedName>
</protein>
<dbReference type="InterPro" id="IPR017907">
    <property type="entry name" value="Znf_RING_CS"/>
</dbReference>
<dbReference type="GO" id="GO:0008270">
    <property type="term" value="F:zinc ion binding"/>
    <property type="evidence" value="ECO:0007669"/>
    <property type="project" value="UniProtKB-KW"/>
</dbReference>
<dbReference type="SMART" id="SM00184">
    <property type="entry name" value="RING"/>
    <property type="match status" value="1"/>
</dbReference>
<evidence type="ECO:0000256" key="4">
    <source>
        <dbReference type="PROSITE-ProRule" id="PRU00024"/>
    </source>
</evidence>
<dbReference type="InterPro" id="IPR013083">
    <property type="entry name" value="Znf_RING/FYVE/PHD"/>
</dbReference>
<feature type="domain" description="B box-type" evidence="6">
    <location>
        <begin position="96"/>
        <end position="143"/>
    </location>
</feature>
<dbReference type="PROSITE" id="PS50119">
    <property type="entry name" value="ZF_BBOX"/>
    <property type="match status" value="2"/>
</dbReference>
<evidence type="ECO:0000313" key="7">
    <source>
        <dbReference type="EMBL" id="KAJ8029247.1"/>
    </source>
</evidence>
<dbReference type="InterPro" id="IPR001841">
    <property type="entry name" value="Znf_RING"/>
</dbReference>
<organism evidence="7 8">
    <name type="scientific">Holothuria leucospilota</name>
    <name type="common">Black long sea cucumber</name>
    <name type="synonym">Mertensiothuria leucospilota</name>
    <dbReference type="NCBI Taxonomy" id="206669"/>
    <lineage>
        <taxon>Eukaryota</taxon>
        <taxon>Metazoa</taxon>
        <taxon>Echinodermata</taxon>
        <taxon>Eleutherozoa</taxon>
        <taxon>Echinozoa</taxon>
        <taxon>Holothuroidea</taxon>
        <taxon>Aspidochirotacea</taxon>
        <taxon>Aspidochirotida</taxon>
        <taxon>Holothuriidae</taxon>
        <taxon>Holothuria</taxon>
    </lineage>
</organism>
<evidence type="ECO:0000259" key="5">
    <source>
        <dbReference type="PROSITE" id="PS50089"/>
    </source>
</evidence>
<dbReference type="SUPFAM" id="SSF101898">
    <property type="entry name" value="NHL repeat"/>
    <property type="match status" value="1"/>
</dbReference>
<dbReference type="PROSITE" id="PS00518">
    <property type="entry name" value="ZF_RING_1"/>
    <property type="match status" value="1"/>
</dbReference>
<dbReference type="SUPFAM" id="SSF57845">
    <property type="entry name" value="B-box zinc-binding domain"/>
    <property type="match status" value="1"/>
</dbReference>
<dbReference type="Pfam" id="PF00643">
    <property type="entry name" value="zf-B_box"/>
    <property type="match status" value="1"/>
</dbReference>
<keyword evidence="8" id="KW-1185">Reference proteome</keyword>
<evidence type="ECO:0000256" key="2">
    <source>
        <dbReference type="ARBA" id="ARBA00022771"/>
    </source>
</evidence>
<dbReference type="OrthoDB" id="6270329at2759"/>
<dbReference type="InterPro" id="IPR011042">
    <property type="entry name" value="6-blade_b-propeller_TolB-like"/>
</dbReference>
<dbReference type="PANTHER" id="PTHR25462">
    <property type="entry name" value="BONUS, ISOFORM C-RELATED"/>
    <property type="match status" value="1"/>
</dbReference>
<dbReference type="PANTHER" id="PTHR25462:SF296">
    <property type="entry name" value="MEIOTIC P26, ISOFORM F"/>
    <property type="match status" value="1"/>
</dbReference>
<keyword evidence="1" id="KW-0479">Metal-binding</keyword>
<dbReference type="Gene3D" id="3.30.160.60">
    <property type="entry name" value="Classic Zinc Finger"/>
    <property type="match status" value="1"/>
</dbReference>
<evidence type="ECO:0000256" key="3">
    <source>
        <dbReference type="ARBA" id="ARBA00022833"/>
    </source>
</evidence>
<dbReference type="Pfam" id="PF00097">
    <property type="entry name" value="zf-C3HC4"/>
    <property type="match status" value="1"/>
</dbReference>
<dbReference type="InterPro" id="IPR000315">
    <property type="entry name" value="Znf_B-box"/>
</dbReference>
<comment type="caution">
    <text evidence="7">The sequence shown here is derived from an EMBL/GenBank/DDBJ whole genome shotgun (WGS) entry which is preliminary data.</text>
</comment>
<dbReference type="SMART" id="SM00336">
    <property type="entry name" value="BBOX"/>
    <property type="match status" value="2"/>
</dbReference>
<evidence type="ECO:0000259" key="6">
    <source>
        <dbReference type="PROSITE" id="PS50119"/>
    </source>
</evidence>
<accession>A0A9Q1GYG9</accession>
<dbReference type="Proteomes" id="UP001152320">
    <property type="component" value="Chromosome 14"/>
</dbReference>
<sequence length="717" mass="81136">MAMRKFSKLDEEVLICCICVETLTEPKILGCFHRFCKQCLAKVIENIPVAEKTFCCPVCRKEFDIPEGGIEEIKGDFLLEAILECRQLEKDVQDKQREQICSSCDELAAMMAICPDCGGFVCQECNLSHKKLKAFRCHQHIVTLEDIECGKVAFNVQSMSSILKAPKCPVHEDMVLHINCLTCDKLICPVCAPIHHNGHQFEEIASAAERIKSSVQAMLKETVISGKALAETFETIENNKQEKINAVLDTLLEIKAAAQTKRRIISSTRDVTLEKLEEKRKMVIKTAEDDLFDISQKEASLVSEMKYFERFCSYIFENLEKEIDSKRKMLRNSQMTAQILTEDFDNWSVVLAAPEVKHSLQVAVDETNRHDRDLRLEGLCNFTVKFDTHNLSLSEPLEDLWSKCWEEHWVTELSKADENWHKHGYTKEICSIKYIHEVRKLVIAGRQSKEVEVATLDIKSGDILERSNICFPSGNLQPQHVVIAGIMNDSIYTSARYRKSFLINRNSNNRFIFTPFKLLGQTAVVSCITQDENRDELVVGVCGSTTLYRCNFKAMGLSSIPIRVEDLNPPVFLAVTKEGNIMYCDGGSQAITVSSRGILVSQFPPRNVLDRSLAIVEDQNGNVCILWQGENKSQRGEESKISDQDSCKASVVRLYTPSGTFISELIFDESVTMMTMMITDDDQDALVLASPEGRIHCYKMTSLGKGWCKCIQERNAE</sequence>
<reference evidence="7" key="1">
    <citation type="submission" date="2021-10" db="EMBL/GenBank/DDBJ databases">
        <title>Tropical sea cucumber genome reveals ecological adaptation and Cuvierian tubules defense mechanism.</title>
        <authorList>
            <person name="Chen T."/>
        </authorList>
    </citation>
    <scope>NUCLEOTIDE SEQUENCE</scope>
    <source>
        <strain evidence="7">Nanhai2018</strain>
        <tissue evidence="7">Muscle</tissue>
    </source>
</reference>
<evidence type="ECO:0000313" key="8">
    <source>
        <dbReference type="Proteomes" id="UP001152320"/>
    </source>
</evidence>
<proteinExistence type="predicted"/>
<evidence type="ECO:0000256" key="1">
    <source>
        <dbReference type="ARBA" id="ARBA00022723"/>
    </source>
</evidence>
<dbReference type="InterPro" id="IPR047153">
    <property type="entry name" value="TRIM45/56/19-like"/>
</dbReference>
<dbReference type="Gene3D" id="2.120.10.30">
    <property type="entry name" value="TolB, C-terminal domain"/>
    <property type="match status" value="1"/>
</dbReference>
<keyword evidence="3" id="KW-0862">Zinc</keyword>
<dbReference type="AlphaFoldDB" id="A0A9Q1GYG9"/>
<feature type="domain" description="B box-type" evidence="6">
    <location>
        <begin position="163"/>
        <end position="204"/>
    </location>
</feature>
<dbReference type="PROSITE" id="PS50089">
    <property type="entry name" value="ZF_RING_2"/>
    <property type="match status" value="1"/>
</dbReference>
<dbReference type="Gene3D" id="3.30.40.10">
    <property type="entry name" value="Zinc/RING finger domain, C3HC4 (zinc finger)"/>
    <property type="match status" value="1"/>
</dbReference>
<dbReference type="EMBL" id="JAIZAY010000014">
    <property type="protein sequence ID" value="KAJ8029247.1"/>
    <property type="molecule type" value="Genomic_DNA"/>
</dbReference>
<gene>
    <name evidence="7" type="ORF">HOLleu_28592</name>
</gene>
<feature type="domain" description="RING-type" evidence="5">
    <location>
        <begin position="16"/>
        <end position="60"/>
    </location>
</feature>
<dbReference type="SUPFAM" id="SSF57850">
    <property type="entry name" value="RING/U-box"/>
    <property type="match status" value="1"/>
</dbReference>